<keyword evidence="3" id="KW-1185">Reference proteome</keyword>
<name>A0A5E4QDS1_9NEOP</name>
<feature type="chain" id="PRO_5023026953" evidence="1">
    <location>
        <begin position="17"/>
        <end position="169"/>
    </location>
</feature>
<organism evidence="2 3">
    <name type="scientific">Leptidea sinapis</name>
    <dbReference type="NCBI Taxonomy" id="189913"/>
    <lineage>
        <taxon>Eukaryota</taxon>
        <taxon>Metazoa</taxon>
        <taxon>Ecdysozoa</taxon>
        <taxon>Arthropoda</taxon>
        <taxon>Hexapoda</taxon>
        <taxon>Insecta</taxon>
        <taxon>Pterygota</taxon>
        <taxon>Neoptera</taxon>
        <taxon>Endopterygota</taxon>
        <taxon>Lepidoptera</taxon>
        <taxon>Glossata</taxon>
        <taxon>Ditrysia</taxon>
        <taxon>Papilionoidea</taxon>
        <taxon>Pieridae</taxon>
        <taxon>Dismorphiinae</taxon>
        <taxon>Leptidea</taxon>
    </lineage>
</organism>
<sequence length="169" mass="18259">MKLFVAFVVLIATAAASPLNRPIDVDTAHIQAIIEAIESPNTDSTTALLLKEQLYEILNTYYMPERPEEISASPAIEEEDILHGIDIGPAFVDHMPAVKPEGSALVQVIVNVKSKAPPKPSPLEPENSVDDISIIPQPSPVAVEAELEVVNVQDPIFVEPAVNLPEILN</sequence>
<evidence type="ECO:0000313" key="2">
    <source>
        <dbReference type="EMBL" id="VVC95929.1"/>
    </source>
</evidence>
<dbReference type="EMBL" id="FZQP02002493">
    <property type="protein sequence ID" value="VVC95929.1"/>
    <property type="molecule type" value="Genomic_DNA"/>
</dbReference>
<accession>A0A5E4QDS1</accession>
<reference evidence="2 3" key="1">
    <citation type="submission" date="2017-07" db="EMBL/GenBank/DDBJ databases">
        <authorList>
            <person name="Talla V."/>
            <person name="Backstrom N."/>
        </authorList>
    </citation>
    <scope>NUCLEOTIDE SEQUENCE [LARGE SCALE GENOMIC DNA]</scope>
</reference>
<evidence type="ECO:0000256" key="1">
    <source>
        <dbReference type="SAM" id="SignalP"/>
    </source>
</evidence>
<feature type="signal peptide" evidence="1">
    <location>
        <begin position="1"/>
        <end position="16"/>
    </location>
</feature>
<proteinExistence type="predicted"/>
<protein>
    <submittedName>
        <fullName evidence="2">Uncharacterized protein</fullName>
    </submittedName>
</protein>
<evidence type="ECO:0000313" key="3">
    <source>
        <dbReference type="Proteomes" id="UP000324832"/>
    </source>
</evidence>
<keyword evidence="1" id="KW-0732">Signal</keyword>
<dbReference type="AlphaFoldDB" id="A0A5E4QDS1"/>
<dbReference type="Proteomes" id="UP000324832">
    <property type="component" value="Unassembled WGS sequence"/>
</dbReference>
<gene>
    <name evidence="2" type="ORF">LSINAPIS_LOCUS7546</name>
</gene>